<dbReference type="EMBL" id="GGEC01010020">
    <property type="protein sequence ID" value="MBW90503.1"/>
    <property type="molecule type" value="Transcribed_RNA"/>
</dbReference>
<evidence type="ECO:0000313" key="1">
    <source>
        <dbReference type="EMBL" id="MBW90503.1"/>
    </source>
</evidence>
<name>A0A2P2JAN2_RHIMU</name>
<proteinExistence type="predicted"/>
<accession>A0A2P2JAN2</accession>
<organism evidence="1">
    <name type="scientific">Rhizophora mucronata</name>
    <name type="common">Asiatic mangrove</name>
    <dbReference type="NCBI Taxonomy" id="61149"/>
    <lineage>
        <taxon>Eukaryota</taxon>
        <taxon>Viridiplantae</taxon>
        <taxon>Streptophyta</taxon>
        <taxon>Embryophyta</taxon>
        <taxon>Tracheophyta</taxon>
        <taxon>Spermatophyta</taxon>
        <taxon>Magnoliopsida</taxon>
        <taxon>eudicotyledons</taxon>
        <taxon>Gunneridae</taxon>
        <taxon>Pentapetalae</taxon>
        <taxon>rosids</taxon>
        <taxon>fabids</taxon>
        <taxon>Malpighiales</taxon>
        <taxon>Rhizophoraceae</taxon>
        <taxon>Rhizophora</taxon>
    </lineage>
</organism>
<protein>
    <submittedName>
        <fullName evidence="1">Uncharacterized protein</fullName>
    </submittedName>
</protein>
<dbReference type="AlphaFoldDB" id="A0A2P2JAN2"/>
<sequence>MSMSSTVVLSSQPPEFSKALILHTPAVPLKPKKLRKIPLTCCSTSKWKHRLMFWSLVSKFSSLFTKDQRAWTRPSSGFPLK</sequence>
<reference evidence="1" key="1">
    <citation type="submission" date="2018-02" db="EMBL/GenBank/DDBJ databases">
        <title>Rhizophora mucronata_Transcriptome.</title>
        <authorList>
            <person name="Meera S.P."/>
            <person name="Sreeshan A."/>
            <person name="Augustine A."/>
        </authorList>
    </citation>
    <scope>NUCLEOTIDE SEQUENCE</scope>
    <source>
        <tissue evidence="1">Leaf</tissue>
    </source>
</reference>